<dbReference type="NCBIfam" id="NF001527">
    <property type="entry name" value="PRK00364.1-2"/>
    <property type="match status" value="1"/>
</dbReference>
<evidence type="ECO:0000313" key="6">
    <source>
        <dbReference type="Proteomes" id="UP000524492"/>
    </source>
</evidence>
<accession>A0A7W6MHP0</accession>
<dbReference type="InterPro" id="IPR037124">
    <property type="entry name" value="Chaperonin_GroES_sf"/>
</dbReference>
<dbReference type="GO" id="GO:0051082">
    <property type="term" value="F:unfolded protein binding"/>
    <property type="evidence" value="ECO:0007669"/>
    <property type="project" value="TreeGrafter"/>
</dbReference>
<proteinExistence type="inferred from homology"/>
<dbReference type="GO" id="GO:0005737">
    <property type="term" value="C:cytoplasm"/>
    <property type="evidence" value="ECO:0007669"/>
    <property type="project" value="UniProtKB-SubCell"/>
</dbReference>
<gene>
    <name evidence="3" type="primary">groES</name>
    <name evidence="3" type="synonym">groS</name>
    <name evidence="5" type="ORF">GGD53_002485</name>
</gene>
<dbReference type="AlphaFoldDB" id="A0A7W6MHP0"/>
<comment type="function">
    <text evidence="3 4">Together with the chaperonin GroEL, plays an essential role in assisting protein folding. The GroEL-GroES system forms a nano-cage that allows encapsulation of the non-native substrate proteins and provides a physical environment optimized to promote and accelerate protein folding. GroES binds to the apical surface of the GroEL ring, thereby capping the opening of the GroEL channel.</text>
</comment>
<comment type="subunit">
    <text evidence="3">Heptamer of 7 subunits arranged in a ring. Interacts with the chaperonin GroEL.</text>
</comment>
<keyword evidence="3" id="KW-0963">Cytoplasm</keyword>
<evidence type="ECO:0000256" key="4">
    <source>
        <dbReference type="RuleBase" id="RU000535"/>
    </source>
</evidence>
<organism evidence="5 6">
    <name type="scientific">Rhizobium aethiopicum</name>
    <dbReference type="NCBI Taxonomy" id="1138170"/>
    <lineage>
        <taxon>Bacteria</taxon>
        <taxon>Pseudomonadati</taxon>
        <taxon>Pseudomonadota</taxon>
        <taxon>Alphaproteobacteria</taxon>
        <taxon>Hyphomicrobiales</taxon>
        <taxon>Rhizobiaceae</taxon>
        <taxon>Rhizobium/Agrobacterium group</taxon>
        <taxon>Rhizobium</taxon>
    </lineage>
</organism>
<dbReference type="GO" id="GO:0046872">
    <property type="term" value="F:metal ion binding"/>
    <property type="evidence" value="ECO:0007669"/>
    <property type="project" value="TreeGrafter"/>
</dbReference>
<evidence type="ECO:0000256" key="2">
    <source>
        <dbReference type="ARBA" id="ARBA00023186"/>
    </source>
</evidence>
<dbReference type="PROSITE" id="PS00681">
    <property type="entry name" value="CHAPERONINS_CPN10"/>
    <property type="match status" value="1"/>
</dbReference>
<dbReference type="GO" id="GO:0044183">
    <property type="term" value="F:protein folding chaperone"/>
    <property type="evidence" value="ECO:0007669"/>
    <property type="project" value="InterPro"/>
</dbReference>
<keyword evidence="6" id="KW-1185">Reference proteome</keyword>
<reference evidence="5 6" key="1">
    <citation type="submission" date="2020-08" db="EMBL/GenBank/DDBJ databases">
        <title>Genomic Encyclopedia of Type Strains, Phase IV (KMG-V): Genome sequencing to study the core and pangenomes of soil and plant-associated prokaryotes.</title>
        <authorList>
            <person name="Whitman W."/>
        </authorList>
    </citation>
    <scope>NUCLEOTIDE SEQUENCE [LARGE SCALE GENOMIC DNA]</scope>
    <source>
        <strain evidence="5 6">SEMIA 4074</strain>
    </source>
</reference>
<dbReference type="RefSeq" id="WP_184456238.1">
    <property type="nucleotide sequence ID" value="NZ_JACIFV010000007.1"/>
</dbReference>
<name>A0A7W6MHP0_9HYPH</name>
<dbReference type="NCBIfam" id="NF001534">
    <property type="entry name" value="PRK00364.2-5"/>
    <property type="match status" value="1"/>
</dbReference>
<dbReference type="InterPro" id="IPR020818">
    <property type="entry name" value="Chaperonin_GroES"/>
</dbReference>
<dbReference type="Gene3D" id="2.30.33.40">
    <property type="entry name" value="GroES chaperonin"/>
    <property type="match status" value="1"/>
</dbReference>
<dbReference type="GO" id="GO:0005524">
    <property type="term" value="F:ATP binding"/>
    <property type="evidence" value="ECO:0007669"/>
    <property type="project" value="InterPro"/>
</dbReference>
<dbReference type="GO" id="GO:0051087">
    <property type="term" value="F:protein-folding chaperone binding"/>
    <property type="evidence" value="ECO:0007669"/>
    <property type="project" value="TreeGrafter"/>
</dbReference>
<evidence type="ECO:0000256" key="1">
    <source>
        <dbReference type="ARBA" id="ARBA00006975"/>
    </source>
</evidence>
<dbReference type="Proteomes" id="UP000524492">
    <property type="component" value="Unassembled WGS sequence"/>
</dbReference>
<dbReference type="EMBL" id="JACIFV010000007">
    <property type="protein sequence ID" value="MBB4192328.1"/>
    <property type="molecule type" value="Genomic_DNA"/>
</dbReference>
<dbReference type="NCBIfam" id="NF001533">
    <property type="entry name" value="PRK00364.2-4"/>
    <property type="match status" value="1"/>
</dbReference>
<evidence type="ECO:0000256" key="3">
    <source>
        <dbReference type="HAMAP-Rule" id="MF_00580"/>
    </source>
</evidence>
<dbReference type="NCBIfam" id="NF001529">
    <property type="entry name" value="PRK00364.1-5"/>
    <property type="match status" value="1"/>
</dbReference>
<dbReference type="FunFam" id="2.30.33.40:FF:000001">
    <property type="entry name" value="10 kDa chaperonin"/>
    <property type="match status" value="1"/>
</dbReference>
<dbReference type="InterPro" id="IPR018369">
    <property type="entry name" value="Chaprnonin_Cpn10_CS"/>
</dbReference>
<dbReference type="SUPFAM" id="SSF50129">
    <property type="entry name" value="GroES-like"/>
    <property type="match status" value="1"/>
</dbReference>
<keyword evidence="2 3" id="KW-0143">Chaperone</keyword>
<comment type="similarity">
    <text evidence="1 3 4">Belongs to the GroES chaperonin family.</text>
</comment>
<sequence length="104" mass="11303">MSFRPLHDRILVRRVASEEKTKGGIIIPDTAKEKPQEGEVIAVGSGARNDAGQIQALDVKAGDRILFGKWSGTEIKIDGEDLLIMKESDVMGIIDDQGEQKEAA</sequence>
<dbReference type="HAMAP" id="MF_00580">
    <property type="entry name" value="CH10"/>
    <property type="match status" value="1"/>
</dbReference>
<dbReference type="PANTHER" id="PTHR10772:SF58">
    <property type="entry name" value="CO-CHAPERONIN GROES"/>
    <property type="match status" value="1"/>
</dbReference>
<dbReference type="InterPro" id="IPR011032">
    <property type="entry name" value="GroES-like_sf"/>
</dbReference>
<evidence type="ECO:0000313" key="5">
    <source>
        <dbReference type="EMBL" id="MBB4192328.1"/>
    </source>
</evidence>
<dbReference type="Pfam" id="PF00166">
    <property type="entry name" value="Cpn10"/>
    <property type="match status" value="1"/>
</dbReference>
<dbReference type="SMART" id="SM00883">
    <property type="entry name" value="Cpn10"/>
    <property type="match status" value="1"/>
</dbReference>
<dbReference type="CDD" id="cd00320">
    <property type="entry name" value="cpn10"/>
    <property type="match status" value="1"/>
</dbReference>
<dbReference type="PRINTS" id="PR00297">
    <property type="entry name" value="CHAPERONIN10"/>
</dbReference>
<comment type="subcellular location">
    <subcellularLocation>
        <location evidence="3">Cytoplasm</location>
    </subcellularLocation>
</comment>
<dbReference type="PANTHER" id="PTHR10772">
    <property type="entry name" value="10 KDA HEAT SHOCK PROTEIN"/>
    <property type="match status" value="1"/>
</dbReference>
<protein>
    <recommendedName>
        <fullName evidence="3">Co-chaperonin GroES</fullName>
    </recommendedName>
    <alternativeName>
        <fullName evidence="3">10 kDa chaperonin</fullName>
    </alternativeName>
    <alternativeName>
        <fullName evidence="3">Chaperonin-10</fullName>
        <shortName evidence="3">Cpn10</shortName>
    </alternativeName>
</protein>
<comment type="caution">
    <text evidence="5">The sequence shown here is derived from an EMBL/GenBank/DDBJ whole genome shotgun (WGS) entry which is preliminary data.</text>
</comment>
<dbReference type="NCBIfam" id="NF001531">
    <property type="entry name" value="PRK00364.2-2"/>
    <property type="match status" value="1"/>
</dbReference>